<accession>A0A8B6XB59</accession>
<evidence type="ECO:0000256" key="1">
    <source>
        <dbReference type="SAM" id="SignalP"/>
    </source>
</evidence>
<dbReference type="OrthoDB" id="8522166at2"/>
<evidence type="ECO:0000313" key="3">
    <source>
        <dbReference type="RefSeq" id="WP_084545093.1"/>
    </source>
</evidence>
<sequence length="580" mass="62288">MTRNLVAAPQALAGLVTTPRLAAAALALAAAFAPPAQAFTFDGDGWKGSFDSTLTLGTGMRLADPSCDRVGDLSFCGGAAPFVWSNGDDGNLNYRKGDFFTTYLKGNHELLLKFATGTTVMARGTWLHDFTADGTERTALSKETRRSVVNDARLLDLWVSQTFNLADERQRVRVGNQVVSWGESLFVPGGINATNAMDFQRLSTPGVQLKEVTLPAPMASVATSLGNGLNAEAYWQFGWNRSRFAPVGSYWSFADNYNKGRVPIYLGLDPQTAAAIGAEPGAAVGYAADRRARNNGQYGASLRWQPESTQLNLGIYALNYHDKTPNLAFVNGQSQAQWTFLEDRKLYGVSANLPVGNWAVGTELSYRPKDAIALGSCYEPGAAGVTLAATGNCQQWIDQKRYQLHVTGLLALNPADHGWLLDAVGASTGAVSLEAVGISVPGLKSSYTRSAPDGVTVTQLPAAGLWGYSADGGATTFGVGTRTSWGFVADVNLTWDGTVIPGWQLTPGVTYSRAVKGRTPTFMATWMEGAQSANVYLLFNQNPAIWQAGINYTAYWGGRYSTDQPYADRDFIGAFVSRNF</sequence>
<name>A0A8B6XB59_9BURK</name>
<keyword evidence="2" id="KW-1185">Reference proteome</keyword>
<feature type="signal peptide" evidence="1">
    <location>
        <begin position="1"/>
        <end position="38"/>
    </location>
</feature>
<evidence type="ECO:0000313" key="2">
    <source>
        <dbReference type="Proteomes" id="UP000675920"/>
    </source>
</evidence>
<protein>
    <submittedName>
        <fullName evidence="3">DUF1302 domain-containing protein</fullName>
    </submittedName>
</protein>
<feature type="chain" id="PRO_5034708899" evidence="1">
    <location>
        <begin position="39"/>
        <end position="580"/>
    </location>
</feature>
<dbReference type="RefSeq" id="WP_084545093.1">
    <property type="nucleotide sequence ID" value="NZ_AXWS01000013.1"/>
</dbReference>
<keyword evidence="1" id="KW-0732">Signal</keyword>
<dbReference type="InterPro" id="IPR010727">
    <property type="entry name" value="DUF1302"/>
</dbReference>
<dbReference type="Pfam" id="PF06980">
    <property type="entry name" value="DUF1302"/>
    <property type="match status" value="1"/>
</dbReference>
<dbReference type="AlphaFoldDB" id="A0A8B6XB59"/>
<reference evidence="3" key="1">
    <citation type="submission" date="2025-08" db="UniProtKB">
        <authorList>
            <consortium name="RefSeq"/>
        </authorList>
    </citation>
    <scope>IDENTIFICATION</scope>
</reference>
<proteinExistence type="predicted"/>
<dbReference type="Proteomes" id="UP000675920">
    <property type="component" value="Unplaced"/>
</dbReference>
<organism evidence="2 3">
    <name type="scientific">Derxia gummosa DSM 723</name>
    <dbReference type="NCBI Taxonomy" id="1121388"/>
    <lineage>
        <taxon>Bacteria</taxon>
        <taxon>Pseudomonadati</taxon>
        <taxon>Pseudomonadota</taxon>
        <taxon>Betaproteobacteria</taxon>
        <taxon>Burkholderiales</taxon>
        <taxon>Alcaligenaceae</taxon>
        <taxon>Derxia</taxon>
    </lineage>
</organism>